<proteinExistence type="inferred from homology"/>
<keyword evidence="10" id="KW-1185">Reference proteome</keyword>
<dbReference type="Proteomes" id="UP001304671">
    <property type="component" value="Unassembled WGS sequence"/>
</dbReference>
<protein>
    <submittedName>
        <fullName evidence="9">MIP/aquaporin family protein</fullName>
    </submittedName>
</protein>
<feature type="transmembrane region" description="Helical" evidence="8">
    <location>
        <begin position="212"/>
        <end position="233"/>
    </location>
</feature>
<evidence type="ECO:0000313" key="10">
    <source>
        <dbReference type="Proteomes" id="UP001304671"/>
    </source>
</evidence>
<dbReference type="PANTHER" id="PTHR43829">
    <property type="entry name" value="AQUAPORIN OR AQUAGLYCEROPORIN RELATED"/>
    <property type="match status" value="1"/>
</dbReference>
<reference evidence="9 10" key="1">
    <citation type="submission" date="2023-12" db="EMBL/GenBank/DDBJ databases">
        <title>Novel species of the genus Arcicella isolated from rivers.</title>
        <authorList>
            <person name="Lu H."/>
        </authorList>
    </citation>
    <scope>NUCLEOTIDE SEQUENCE [LARGE SCALE GENOMIC DNA]</scope>
    <source>
        <strain evidence="9 10">LMG 21963</strain>
    </source>
</reference>
<organism evidence="9 10">
    <name type="scientific">Arcicella aquatica</name>
    <dbReference type="NCBI Taxonomy" id="217141"/>
    <lineage>
        <taxon>Bacteria</taxon>
        <taxon>Pseudomonadati</taxon>
        <taxon>Bacteroidota</taxon>
        <taxon>Cytophagia</taxon>
        <taxon>Cytophagales</taxon>
        <taxon>Flectobacillaceae</taxon>
        <taxon>Arcicella</taxon>
    </lineage>
</organism>
<dbReference type="PANTHER" id="PTHR43829:SF9">
    <property type="entry name" value="AQUAPORIN-9"/>
    <property type="match status" value="1"/>
</dbReference>
<dbReference type="PRINTS" id="PR00783">
    <property type="entry name" value="MINTRINSICP"/>
</dbReference>
<dbReference type="EMBL" id="JAYFUL010000043">
    <property type="protein sequence ID" value="MEA5260032.1"/>
    <property type="molecule type" value="Genomic_DNA"/>
</dbReference>
<feature type="transmembrane region" description="Helical" evidence="8">
    <location>
        <begin position="84"/>
        <end position="106"/>
    </location>
</feature>
<dbReference type="InterPro" id="IPR050363">
    <property type="entry name" value="MIP/Aquaporin"/>
</dbReference>
<name>A0ABU5QSF4_9BACT</name>
<comment type="caution">
    <text evidence="9">The sequence shown here is derived from an EMBL/GenBank/DDBJ whole genome shotgun (WGS) entry which is preliminary data.</text>
</comment>
<evidence type="ECO:0000256" key="1">
    <source>
        <dbReference type="ARBA" id="ARBA00004141"/>
    </source>
</evidence>
<dbReference type="Pfam" id="PF00230">
    <property type="entry name" value="MIP"/>
    <property type="match status" value="1"/>
</dbReference>
<dbReference type="RefSeq" id="WP_323252173.1">
    <property type="nucleotide sequence ID" value="NZ_JAYFUL010000043.1"/>
</dbReference>
<comment type="subcellular location">
    <subcellularLocation>
        <location evidence="1">Membrane</location>
        <topology evidence="1">Multi-pass membrane protein</topology>
    </subcellularLocation>
</comment>
<evidence type="ECO:0000256" key="5">
    <source>
        <dbReference type="ARBA" id="ARBA00022989"/>
    </source>
</evidence>
<feature type="transmembrane region" description="Helical" evidence="8">
    <location>
        <begin position="136"/>
        <end position="156"/>
    </location>
</feature>
<dbReference type="SUPFAM" id="SSF81338">
    <property type="entry name" value="Aquaporin-like"/>
    <property type="match status" value="1"/>
</dbReference>
<sequence length="234" mass="23943">MNSALLGEFVGTAVLIFLGNGVVATVLLKGSKGENSGWIVITAGWAFAVTMGIFVSTKFGSPAAHLNPAVTIAEAVKSGDWSNAFGFIVAQILGASLGAILVWLQYLPHWAITEDKGLKLACFSTAPAIRSAFPNFLAELLATAVAIVALGSFGTIETGLGPFVVGILVWSVGLSLGGATGYAINPARDLGPRIAHAILPIAGKGSSDWSYAWVPIAGPIVGAIIGALILNCIK</sequence>
<evidence type="ECO:0000256" key="8">
    <source>
        <dbReference type="SAM" id="Phobius"/>
    </source>
</evidence>
<evidence type="ECO:0000313" key="9">
    <source>
        <dbReference type="EMBL" id="MEA5260032.1"/>
    </source>
</evidence>
<dbReference type="Gene3D" id="1.20.1080.10">
    <property type="entry name" value="Glycerol uptake facilitator protein"/>
    <property type="match status" value="1"/>
</dbReference>
<dbReference type="InterPro" id="IPR000425">
    <property type="entry name" value="MIP"/>
</dbReference>
<keyword evidence="5 8" id="KW-1133">Transmembrane helix</keyword>
<feature type="transmembrane region" description="Helical" evidence="8">
    <location>
        <begin position="163"/>
        <end position="184"/>
    </location>
</feature>
<dbReference type="PROSITE" id="PS00221">
    <property type="entry name" value="MIP"/>
    <property type="match status" value="1"/>
</dbReference>
<keyword evidence="3 7" id="KW-0813">Transport</keyword>
<feature type="transmembrane region" description="Helical" evidence="8">
    <location>
        <begin position="9"/>
        <end position="30"/>
    </location>
</feature>
<dbReference type="InterPro" id="IPR023271">
    <property type="entry name" value="Aquaporin-like"/>
</dbReference>
<keyword evidence="4 7" id="KW-0812">Transmembrane</keyword>
<gene>
    <name evidence="9" type="ORF">VB264_19700</name>
</gene>
<evidence type="ECO:0000256" key="2">
    <source>
        <dbReference type="ARBA" id="ARBA00006175"/>
    </source>
</evidence>
<keyword evidence="6 8" id="KW-0472">Membrane</keyword>
<evidence type="ECO:0000256" key="7">
    <source>
        <dbReference type="RuleBase" id="RU000477"/>
    </source>
</evidence>
<feature type="transmembrane region" description="Helical" evidence="8">
    <location>
        <begin position="36"/>
        <end position="55"/>
    </location>
</feature>
<evidence type="ECO:0000256" key="6">
    <source>
        <dbReference type="ARBA" id="ARBA00023136"/>
    </source>
</evidence>
<comment type="similarity">
    <text evidence="2 7">Belongs to the MIP/aquaporin (TC 1.A.8) family.</text>
</comment>
<evidence type="ECO:0000256" key="3">
    <source>
        <dbReference type="ARBA" id="ARBA00022448"/>
    </source>
</evidence>
<dbReference type="InterPro" id="IPR022357">
    <property type="entry name" value="MIP_CS"/>
</dbReference>
<accession>A0ABU5QSF4</accession>
<evidence type="ECO:0000256" key="4">
    <source>
        <dbReference type="ARBA" id="ARBA00022692"/>
    </source>
</evidence>